<accession>A0AA88V8V8</accession>
<evidence type="ECO:0000313" key="1">
    <source>
        <dbReference type="EMBL" id="KAK3002547.1"/>
    </source>
</evidence>
<sequence>MWNLGSMLLERQYLGEQLYFSVVSPARSLRDEYNIPDNALLCGIVKDLPKPSPYGSGMMAEVAAAVEFGLGWIEC</sequence>
<protein>
    <submittedName>
        <fullName evidence="2">Uncharacterized protein</fullName>
    </submittedName>
</protein>
<organism evidence="2 3">
    <name type="scientific">Escallonia herrerae</name>
    <dbReference type="NCBI Taxonomy" id="1293975"/>
    <lineage>
        <taxon>Eukaryota</taxon>
        <taxon>Viridiplantae</taxon>
        <taxon>Streptophyta</taxon>
        <taxon>Embryophyta</taxon>
        <taxon>Tracheophyta</taxon>
        <taxon>Spermatophyta</taxon>
        <taxon>Magnoliopsida</taxon>
        <taxon>eudicotyledons</taxon>
        <taxon>Gunneridae</taxon>
        <taxon>Pentapetalae</taxon>
        <taxon>asterids</taxon>
        <taxon>campanulids</taxon>
        <taxon>Escalloniales</taxon>
        <taxon>Escalloniaceae</taxon>
        <taxon>Escallonia</taxon>
    </lineage>
</organism>
<dbReference type="Proteomes" id="UP001188597">
    <property type="component" value="Unassembled WGS sequence"/>
</dbReference>
<dbReference type="EMBL" id="JAVXUP010002569">
    <property type="protein sequence ID" value="KAK3002547.1"/>
    <property type="molecule type" value="Genomic_DNA"/>
</dbReference>
<keyword evidence="3" id="KW-1185">Reference proteome</keyword>
<gene>
    <name evidence="2" type="ORF">RJ639_018627</name>
    <name evidence="1" type="ORF">RJ639_021408</name>
</gene>
<dbReference type="EMBL" id="JAVXUP010002414">
    <property type="protein sequence ID" value="KAK3003458.1"/>
    <property type="molecule type" value="Genomic_DNA"/>
</dbReference>
<evidence type="ECO:0000313" key="2">
    <source>
        <dbReference type="EMBL" id="KAK3003458.1"/>
    </source>
</evidence>
<name>A0AA88V8V8_9ASTE</name>
<comment type="caution">
    <text evidence="2">The sequence shown here is derived from an EMBL/GenBank/DDBJ whole genome shotgun (WGS) entry which is preliminary data.</text>
</comment>
<evidence type="ECO:0000313" key="3">
    <source>
        <dbReference type="Proteomes" id="UP001188597"/>
    </source>
</evidence>
<proteinExistence type="predicted"/>
<reference evidence="2" key="1">
    <citation type="submission" date="2022-12" db="EMBL/GenBank/DDBJ databases">
        <title>Draft genome assemblies for two species of Escallonia (Escalloniales).</title>
        <authorList>
            <person name="Chanderbali A."/>
            <person name="Dervinis C."/>
            <person name="Anghel I."/>
            <person name="Soltis D."/>
            <person name="Soltis P."/>
            <person name="Zapata F."/>
        </authorList>
    </citation>
    <scope>NUCLEOTIDE SEQUENCE</scope>
    <source>
        <strain evidence="2">UCBG64.0493</strain>
        <tissue evidence="2">Leaf</tissue>
    </source>
</reference>
<dbReference type="AlphaFoldDB" id="A0AA88V8V8"/>